<evidence type="ECO:0000256" key="1">
    <source>
        <dbReference type="SAM" id="MobiDB-lite"/>
    </source>
</evidence>
<proteinExistence type="predicted"/>
<dbReference type="EMBL" id="QKYT01001675">
    <property type="protein sequence ID" value="RIA79013.1"/>
    <property type="molecule type" value="Genomic_DNA"/>
</dbReference>
<dbReference type="AlphaFoldDB" id="A0A397RXT1"/>
<evidence type="ECO:0000313" key="3">
    <source>
        <dbReference type="EMBL" id="RIA79013.1"/>
    </source>
</evidence>
<name>A0A397RXT1_9GLOM</name>
<evidence type="ECO:0000256" key="2">
    <source>
        <dbReference type="SAM" id="SignalP"/>
    </source>
</evidence>
<dbReference type="Proteomes" id="UP000265703">
    <property type="component" value="Unassembled WGS sequence"/>
</dbReference>
<protein>
    <submittedName>
        <fullName evidence="3">Uncharacterized protein</fullName>
    </submittedName>
</protein>
<organism evidence="3 4">
    <name type="scientific">Glomus cerebriforme</name>
    <dbReference type="NCBI Taxonomy" id="658196"/>
    <lineage>
        <taxon>Eukaryota</taxon>
        <taxon>Fungi</taxon>
        <taxon>Fungi incertae sedis</taxon>
        <taxon>Mucoromycota</taxon>
        <taxon>Glomeromycotina</taxon>
        <taxon>Glomeromycetes</taxon>
        <taxon>Glomerales</taxon>
        <taxon>Glomeraceae</taxon>
        <taxon>Glomus</taxon>
    </lineage>
</organism>
<gene>
    <name evidence="3" type="ORF">C1645_841779</name>
</gene>
<reference evidence="3 4" key="1">
    <citation type="submission" date="2018-06" db="EMBL/GenBank/DDBJ databases">
        <title>Comparative genomics reveals the genomic features of Rhizophagus irregularis, R. cerebriforme, R. diaphanum and Gigaspora rosea, and their symbiotic lifestyle signature.</title>
        <authorList>
            <person name="Morin E."/>
            <person name="San Clemente H."/>
            <person name="Chen E.C.H."/>
            <person name="De La Providencia I."/>
            <person name="Hainaut M."/>
            <person name="Kuo A."/>
            <person name="Kohler A."/>
            <person name="Murat C."/>
            <person name="Tang N."/>
            <person name="Roy S."/>
            <person name="Loubradou J."/>
            <person name="Henrissat B."/>
            <person name="Grigoriev I.V."/>
            <person name="Corradi N."/>
            <person name="Roux C."/>
            <person name="Martin F.M."/>
        </authorList>
    </citation>
    <scope>NUCLEOTIDE SEQUENCE [LARGE SCALE GENOMIC DNA]</scope>
    <source>
        <strain evidence="3 4">DAOM 227022</strain>
    </source>
</reference>
<feature type="compositionally biased region" description="Polar residues" evidence="1">
    <location>
        <begin position="29"/>
        <end position="41"/>
    </location>
</feature>
<keyword evidence="2" id="KW-0732">Signal</keyword>
<feature type="region of interest" description="Disordered" evidence="1">
    <location>
        <begin position="29"/>
        <end position="58"/>
    </location>
</feature>
<feature type="signal peptide" evidence="2">
    <location>
        <begin position="1"/>
        <end position="20"/>
    </location>
</feature>
<feature type="non-terminal residue" evidence="3">
    <location>
        <position position="58"/>
    </location>
</feature>
<comment type="caution">
    <text evidence="3">The sequence shown here is derived from an EMBL/GenBank/DDBJ whole genome shotgun (WGS) entry which is preliminary data.</text>
</comment>
<feature type="chain" id="PRO_5017182806" evidence="2">
    <location>
        <begin position="21"/>
        <end position="58"/>
    </location>
</feature>
<accession>A0A397RXT1</accession>
<sequence length="58" mass="6646">MKAFIIVTLLLVIVIKLIDALALPEINKDNNPSLHDNNESLQMRGPQQFEVITHHENR</sequence>
<evidence type="ECO:0000313" key="4">
    <source>
        <dbReference type="Proteomes" id="UP000265703"/>
    </source>
</evidence>
<keyword evidence="4" id="KW-1185">Reference proteome</keyword>